<reference evidence="4 5" key="1">
    <citation type="submission" date="2017-07" db="EMBL/GenBank/DDBJ databases">
        <title>Draft genome sequence of aerobic hyperthermophilic archaea, Pyrobaculum aerophilum YKB31 and YKB32.</title>
        <authorList>
            <person name="Mochizuki T."/>
            <person name="Berliner A.J."/>
            <person name="Yoshida-Takashima Y."/>
            <person name="Takaki Y."/>
            <person name="Nunoura T."/>
            <person name="Takai K."/>
        </authorList>
    </citation>
    <scope>NUCLEOTIDE SEQUENCE [LARGE SCALE GENOMIC DNA]</scope>
    <source>
        <strain evidence="2 5">YKB31</strain>
        <strain evidence="3 4">YKB32</strain>
    </source>
</reference>
<feature type="domain" description="UDP-N-acetylglucosamine 2-epimerase" evidence="1">
    <location>
        <begin position="34"/>
        <end position="363"/>
    </location>
</feature>
<dbReference type="PANTHER" id="PTHR43174:SF1">
    <property type="entry name" value="UDP-N-ACETYLGLUCOSAMINE 2-EPIMERASE"/>
    <property type="match status" value="1"/>
</dbReference>
<dbReference type="Proteomes" id="UP000257123">
    <property type="component" value="Unassembled WGS sequence"/>
</dbReference>
<evidence type="ECO:0000259" key="1">
    <source>
        <dbReference type="Pfam" id="PF02350"/>
    </source>
</evidence>
<dbReference type="NCBIfam" id="TIGR00236">
    <property type="entry name" value="wecB"/>
    <property type="match status" value="1"/>
</dbReference>
<dbReference type="InterPro" id="IPR003331">
    <property type="entry name" value="UDP_GlcNAc_Epimerase_2_dom"/>
</dbReference>
<evidence type="ECO:0000313" key="2">
    <source>
        <dbReference type="EMBL" id="RFA94297.1"/>
    </source>
</evidence>
<comment type="caution">
    <text evidence="2">The sequence shown here is derived from an EMBL/GenBank/DDBJ whole genome shotgun (WGS) entry which is preliminary data.</text>
</comment>
<dbReference type="SUPFAM" id="SSF53756">
    <property type="entry name" value="UDP-Glycosyltransferase/glycogen phosphorylase"/>
    <property type="match status" value="1"/>
</dbReference>
<accession>A0A371QVT1</accession>
<dbReference type="InterPro" id="IPR029767">
    <property type="entry name" value="WecB-like"/>
</dbReference>
<dbReference type="OrthoDB" id="7018at2157"/>
<evidence type="ECO:0000313" key="4">
    <source>
        <dbReference type="Proteomes" id="UP000256877"/>
    </source>
</evidence>
<dbReference type="Gene3D" id="3.40.50.2000">
    <property type="entry name" value="Glycogen Phosphorylase B"/>
    <property type="match status" value="2"/>
</dbReference>
<protein>
    <submittedName>
        <fullName evidence="2">UDP-N-acetylglucosamine 2-epimerase (Non-hydrolyzing)</fullName>
    </submittedName>
</protein>
<sequence length="427" mass="48090">MDKNCIAFVAGTRPEIIKLYPVIKSIDKIGLCYYFIWSGQHYDYNLSKIFFEQFQLHDPHYNLGVGSGTHAEQTAKIMIELEKVLQTLKPALVVAQGDTNTVLAAALTSAKLSIPFAHIEAGARSWNMKMPEEINRRVADAIASIHYASTYLAAINLLFEGIPKRRIHITGSTAVDVVYEFLTKVEKIEEDILAKYGAEPQSYALVTIHRAENTDNPQRLAAIIKALENLARHMPVIFPIHPRTKNTVVKAGLQHNLRDIKLLEPLGYFEFLTLMKNAKVVLTDSGGVQVEAFTLKIPTVTLRYNTEWPETTMYNINVLSGAETERIVRLALRQAERREEVAKLQFRNPLGDGDAGKRIAHHLAEVAESGLTEEEPDLRDTPIIEYRLVTTYPQLDVIDELASFDDDGLPTFKNTSKKIVKIKRKLN</sequence>
<dbReference type="PANTHER" id="PTHR43174">
    <property type="entry name" value="UDP-N-ACETYLGLUCOSAMINE 2-EPIMERASE"/>
    <property type="match status" value="1"/>
</dbReference>
<organism evidence="2 5">
    <name type="scientific">Pyrobaculum aerophilum</name>
    <dbReference type="NCBI Taxonomy" id="13773"/>
    <lineage>
        <taxon>Archaea</taxon>
        <taxon>Thermoproteota</taxon>
        <taxon>Thermoprotei</taxon>
        <taxon>Thermoproteales</taxon>
        <taxon>Thermoproteaceae</taxon>
        <taxon>Pyrobaculum</taxon>
    </lineage>
</organism>
<evidence type="ECO:0000313" key="3">
    <source>
        <dbReference type="EMBL" id="RFA94994.1"/>
    </source>
</evidence>
<gene>
    <name evidence="2" type="ORF">CGL51_10485</name>
    <name evidence="3" type="ORF">CGL52_13510</name>
</gene>
<dbReference type="EMBL" id="NMUE01000039">
    <property type="protein sequence ID" value="RFA94297.1"/>
    <property type="molecule type" value="Genomic_DNA"/>
</dbReference>
<evidence type="ECO:0000313" key="5">
    <source>
        <dbReference type="Proteomes" id="UP000257123"/>
    </source>
</evidence>
<name>A0A371QVT1_9CREN</name>
<dbReference type="RefSeq" id="WP_116421693.1">
    <property type="nucleotide sequence ID" value="NZ_NMUE01000039.1"/>
</dbReference>
<dbReference type="CDD" id="cd03786">
    <property type="entry name" value="GTB_UDP-GlcNAc_2-Epimerase"/>
    <property type="match status" value="1"/>
</dbReference>
<dbReference type="EMBL" id="NMUF01000066">
    <property type="protein sequence ID" value="RFA94994.1"/>
    <property type="molecule type" value="Genomic_DNA"/>
</dbReference>
<dbReference type="Proteomes" id="UP000256877">
    <property type="component" value="Unassembled WGS sequence"/>
</dbReference>
<proteinExistence type="predicted"/>
<dbReference type="AlphaFoldDB" id="A0A371QVT1"/>
<dbReference type="Pfam" id="PF02350">
    <property type="entry name" value="Epimerase_2"/>
    <property type="match status" value="1"/>
</dbReference>